<evidence type="ECO:0000256" key="14">
    <source>
        <dbReference type="ARBA" id="ARBA00022840"/>
    </source>
</evidence>
<feature type="domain" description="Metallo-beta-lactamase" evidence="18">
    <location>
        <begin position="46"/>
        <end position="223"/>
    </location>
</feature>
<comment type="function">
    <text evidence="4">Catalyzes ATP-dependent phosphorylation of adenosylcobinamide and addition of GMP to adenosylcobinamide phosphate.</text>
</comment>
<evidence type="ECO:0000256" key="10">
    <source>
        <dbReference type="ARBA" id="ARBA00022573"/>
    </source>
</evidence>
<protein>
    <recommendedName>
        <fullName evidence="16">Adenosylcobinamide kinase</fullName>
        <ecNumber evidence="8">2.7.1.156</ecNumber>
        <ecNumber evidence="9">2.7.7.62</ecNumber>
    </recommendedName>
    <alternativeName>
        <fullName evidence="17">Adenosylcobinamide-phosphate guanylyltransferase</fullName>
    </alternativeName>
</protein>
<comment type="pathway">
    <text evidence="6">Cofactor biosynthesis; adenosylcobalamin biosynthesis; adenosylcobalamin from cob(II)yrinate a,c-diamide: step 5/7.</text>
</comment>
<proteinExistence type="inferred from homology"/>
<dbReference type="Pfam" id="PF02283">
    <property type="entry name" value="CobU"/>
    <property type="match status" value="1"/>
</dbReference>
<keyword evidence="12" id="KW-0547">Nucleotide-binding</keyword>
<keyword evidence="11" id="KW-0808">Transferase</keyword>
<evidence type="ECO:0000256" key="5">
    <source>
        <dbReference type="ARBA" id="ARBA00004692"/>
    </source>
</evidence>
<evidence type="ECO:0000313" key="19">
    <source>
        <dbReference type="EMBL" id="MFC3689649.1"/>
    </source>
</evidence>
<keyword evidence="10" id="KW-0169">Cobalamin biosynthesis</keyword>
<dbReference type="InterPro" id="IPR001279">
    <property type="entry name" value="Metallo-B-lactamas"/>
</dbReference>
<keyword evidence="19" id="KW-0548">Nucleotidyltransferase</keyword>
<dbReference type="Proteomes" id="UP001595685">
    <property type="component" value="Unassembled WGS sequence"/>
</dbReference>
<name>A0ABV7WIM0_9MICO</name>
<dbReference type="SUPFAM" id="SSF52540">
    <property type="entry name" value="P-loop containing nucleoside triphosphate hydrolases"/>
    <property type="match status" value="1"/>
</dbReference>
<gene>
    <name evidence="19" type="ORF">ACFOLH_14975</name>
</gene>
<dbReference type="CDD" id="cd00544">
    <property type="entry name" value="CobU"/>
    <property type="match status" value="1"/>
</dbReference>
<reference evidence="20" key="1">
    <citation type="journal article" date="2019" name="Int. J. Syst. Evol. Microbiol.">
        <title>The Global Catalogue of Microorganisms (GCM) 10K type strain sequencing project: providing services to taxonomists for standard genome sequencing and annotation.</title>
        <authorList>
            <consortium name="The Broad Institute Genomics Platform"/>
            <consortium name="The Broad Institute Genome Sequencing Center for Infectious Disease"/>
            <person name="Wu L."/>
            <person name="Ma J."/>
        </authorList>
    </citation>
    <scope>NUCLEOTIDE SEQUENCE [LARGE SCALE GENOMIC DNA]</scope>
    <source>
        <strain evidence="20">NCAIM B.02333</strain>
    </source>
</reference>
<dbReference type="Gene3D" id="3.40.50.300">
    <property type="entry name" value="P-loop containing nucleotide triphosphate hydrolases"/>
    <property type="match status" value="1"/>
</dbReference>
<dbReference type="EC" id="2.7.7.62" evidence="9"/>
<evidence type="ECO:0000256" key="2">
    <source>
        <dbReference type="ARBA" id="ARBA00000711"/>
    </source>
</evidence>
<evidence type="ECO:0000256" key="4">
    <source>
        <dbReference type="ARBA" id="ARBA00003889"/>
    </source>
</evidence>
<evidence type="ECO:0000256" key="15">
    <source>
        <dbReference type="ARBA" id="ARBA00023134"/>
    </source>
</evidence>
<evidence type="ECO:0000256" key="16">
    <source>
        <dbReference type="ARBA" id="ARBA00029570"/>
    </source>
</evidence>
<dbReference type="SUPFAM" id="SSF56281">
    <property type="entry name" value="Metallo-hydrolase/oxidoreductase"/>
    <property type="match status" value="1"/>
</dbReference>
<dbReference type="GO" id="GO:0016779">
    <property type="term" value="F:nucleotidyltransferase activity"/>
    <property type="evidence" value="ECO:0007669"/>
    <property type="project" value="UniProtKB-KW"/>
</dbReference>
<evidence type="ECO:0000256" key="13">
    <source>
        <dbReference type="ARBA" id="ARBA00022777"/>
    </source>
</evidence>
<dbReference type="RefSeq" id="WP_340293609.1">
    <property type="nucleotide sequence ID" value="NZ_JBBEOI010000114.1"/>
</dbReference>
<comment type="pathway">
    <text evidence="5">Cofactor biosynthesis; adenosylcobalamin biosynthesis; adenosylcobalamin from cob(II)yrinate a,c-diamide: step 6/7.</text>
</comment>
<evidence type="ECO:0000256" key="12">
    <source>
        <dbReference type="ARBA" id="ARBA00022741"/>
    </source>
</evidence>
<keyword evidence="14" id="KW-0067">ATP-binding</keyword>
<evidence type="ECO:0000256" key="8">
    <source>
        <dbReference type="ARBA" id="ARBA00012016"/>
    </source>
</evidence>
<evidence type="ECO:0000256" key="9">
    <source>
        <dbReference type="ARBA" id="ARBA00012523"/>
    </source>
</evidence>
<comment type="catalytic activity">
    <reaction evidence="2">
        <text>adenosylcob(III)inamide phosphate + GTP + H(+) = adenosylcob(III)inamide-GDP + diphosphate</text>
        <dbReference type="Rhea" id="RHEA:22712"/>
        <dbReference type="ChEBI" id="CHEBI:15378"/>
        <dbReference type="ChEBI" id="CHEBI:33019"/>
        <dbReference type="ChEBI" id="CHEBI:37565"/>
        <dbReference type="ChEBI" id="CHEBI:58502"/>
        <dbReference type="ChEBI" id="CHEBI:60487"/>
        <dbReference type="EC" id="2.7.7.62"/>
    </reaction>
</comment>
<comment type="similarity">
    <text evidence="7">Belongs to the CobU/CobP family.</text>
</comment>
<evidence type="ECO:0000256" key="3">
    <source>
        <dbReference type="ARBA" id="ARBA00001522"/>
    </source>
</evidence>
<dbReference type="InterPro" id="IPR027417">
    <property type="entry name" value="P-loop_NTPase"/>
</dbReference>
<comment type="caution">
    <text evidence="19">The sequence shown here is derived from an EMBL/GenBank/DDBJ whole genome shotgun (WGS) entry which is preliminary data.</text>
</comment>
<evidence type="ECO:0000256" key="17">
    <source>
        <dbReference type="ARBA" id="ARBA00030571"/>
    </source>
</evidence>
<dbReference type="InterPro" id="IPR036866">
    <property type="entry name" value="RibonucZ/Hydroxyglut_hydro"/>
</dbReference>
<dbReference type="Pfam" id="PF12706">
    <property type="entry name" value="Lactamase_B_2"/>
    <property type="match status" value="1"/>
</dbReference>
<evidence type="ECO:0000256" key="11">
    <source>
        <dbReference type="ARBA" id="ARBA00022679"/>
    </source>
</evidence>
<dbReference type="PANTHER" id="PTHR34848:SF1">
    <property type="entry name" value="BIFUNCTIONAL ADENOSYLCOBALAMIN BIOSYNTHESIS PROTEIN COBU"/>
    <property type="match status" value="1"/>
</dbReference>
<dbReference type="Gene3D" id="3.60.15.10">
    <property type="entry name" value="Ribonuclease Z/Hydroxyacylglutathione hydrolase-like"/>
    <property type="match status" value="1"/>
</dbReference>
<accession>A0ABV7WIM0</accession>
<dbReference type="EC" id="2.7.1.156" evidence="8"/>
<keyword evidence="20" id="KW-1185">Reference proteome</keyword>
<comment type="catalytic activity">
    <reaction evidence="3">
        <text>adenosylcob(III)inamide + GTP = adenosylcob(III)inamide phosphate + GDP + H(+)</text>
        <dbReference type="Rhea" id="RHEA:15765"/>
        <dbReference type="ChEBI" id="CHEBI:2480"/>
        <dbReference type="ChEBI" id="CHEBI:15378"/>
        <dbReference type="ChEBI" id="CHEBI:37565"/>
        <dbReference type="ChEBI" id="CHEBI:58189"/>
        <dbReference type="ChEBI" id="CHEBI:58502"/>
        <dbReference type="EC" id="2.7.1.156"/>
    </reaction>
</comment>
<dbReference type="InterPro" id="IPR003203">
    <property type="entry name" value="CobU/CobP"/>
</dbReference>
<keyword evidence="13 19" id="KW-0418">Kinase</keyword>
<organism evidence="19 20">
    <name type="scientific">Aquipuribacter hungaricus</name>
    <dbReference type="NCBI Taxonomy" id="545624"/>
    <lineage>
        <taxon>Bacteria</taxon>
        <taxon>Bacillati</taxon>
        <taxon>Actinomycetota</taxon>
        <taxon>Actinomycetes</taxon>
        <taxon>Micrococcales</taxon>
        <taxon>Intrasporangiaceae</taxon>
        <taxon>Aquipuribacter</taxon>
    </lineage>
</organism>
<evidence type="ECO:0000256" key="7">
    <source>
        <dbReference type="ARBA" id="ARBA00007490"/>
    </source>
</evidence>
<dbReference type="PANTHER" id="PTHR34848">
    <property type="match status" value="1"/>
</dbReference>
<dbReference type="GO" id="GO:0016301">
    <property type="term" value="F:kinase activity"/>
    <property type="evidence" value="ECO:0007669"/>
    <property type="project" value="UniProtKB-KW"/>
</dbReference>
<comment type="catalytic activity">
    <reaction evidence="1">
        <text>adenosylcob(III)inamide + ATP = adenosylcob(III)inamide phosphate + ADP + H(+)</text>
        <dbReference type="Rhea" id="RHEA:15769"/>
        <dbReference type="ChEBI" id="CHEBI:2480"/>
        <dbReference type="ChEBI" id="CHEBI:15378"/>
        <dbReference type="ChEBI" id="CHEBI:30616"/>
        <dbReference type="ChEBI" id="CHEBI:58502"/>
        <dbReference type="ChEBI" id="CHEBI:456216"/>
        <dbReference type="EC" id="2.7.1.156"/>
    </reaction>
</comment>
<evidence type="ECO:0000313" key="20">
    <source>
        <dbReference type="Proteomes" id="UP001595685"/>
    </source>
</evidence>
<evidence type="ECO:0000259" key="18">
    <source>
        <dbReference type="Pfam" id="PF12706"/>
    </source>
</evidence>
<sequence>MSELLLLGTGSADGWPNPFCRCASCLGARARGEVRGQSAALLDGVLLLDCGPEAPRAALRAGTDLAGVQVLLLTHSHPDHTSPAPVLWRSWAGRREPLVVMGPADAVAPFADWTGPDDPVRLVAVEPDGSGAPDEGTEVAGYRCRAVPGAHETPVVLWDVTCPDGSRLLYATDTGPLPEAALERVAGRAYDVVLLEETFGDLHDHGTGHLDLTTFPRELDRLRSVGAVTASTRVVATHLSHHNPPTPELAARLAAWGAEVHRDGVALTVGAGPGGPAVDPLPRRTLVLGGARSGKSTHAERLLADRGDVVYLATAGTRGPADEEWQRRVALHRGRRPAGWSTVESSGTDETVRLLTTPGPPLLLDCLSLWCTAALDRAGAWEQERWAGEAEHAYRAEVDRLLAAWRDARRPVVAVSNEVGSGVVPATWSGRLFRDELGRLNAAVAAASERVDWVVAGTVQRLRG</sequence>
<keyword evidence="15" id="KW-0342">GTP-binding</keyword>
<evidence type="ECO:0000256" key="6">
    <source>
        <dbReference type="ARBA" id="ARBA00005159"/>
    </source>
</evidence>
<dbReference type="EMBL" id="JBHRWW010000011">
    <property type="protein sequence ID" value="MFC3689649.1"/>
    <property type="molecule type" value="Genomic_DNA"/>
</dbReference>
<evidence type="ECO:0000256" key="1">
    <source>
        <dbReference type="ARBA" id="ARBA00000312"/>
    </source>
</evidence>